<evidence type="ECO:0008006" key="3">
    <source>
        <dbReference type="Google" id="ProtNLM"/>
    </source>
</evidence>
<comment type="caution">
    <text evidence="1">The sequence shown here is derived from an EMBL/GenBank/DDBJ whole genome shotgun (WGS) entry which is preliminary data.</text>
</comment>
<evidence type="ECO:0000313" key="1">
    <source>
        <dbReference type="EMBL" id="OQV24070.1"/>
    </source>
</evidence>
<proteinExistence type="predicted"/>
<dbReference type="OrthoDB" id="2016582at2759"/>
<dbReference type="EMBL" id="MTYJ01000008">
    <property type="protein sequence ID" value="OQV24070.1"/>
    <property type="molecule type" value="Genomic_DNA"/>
</dbReference>
<dbReference type="Proteomes" id="UP000192578">
    <property type="component" value="Unassembled WGS sequence"/>
</dbReference>
<protein>
    <recommendedName>
        <fullName evidence="3">Reverse transcriptase domain-containing protein</fullName>
    </recommendedName>
</protein>
<name>A0A1W0X9J1_HYPEX</name>
<sequence length="316" mass="34597">MYRQPSHLFFGKLLLSESGVQQRNPLGPLFFCFVTSKVSMSLQAPLKIFYLDDRTVDGTVKEVLDDIARVVDLGGKVGLSLNLSKCEVFVYGGAAPSRAAATRTILQSVPDFRFPLSEGLELLGASLMLDGVGAAIDRKTVAITFLTSQLPLLAAHQALFFLLKNCLAAPKMIYLLRCSPTFTRFNSLVAFHTVLRNSVVTITNTEMSDAVWKQATLPVSRGGLGNRRTKDLSLPAFLVSVHSVHHLKMEIVPAADLDAITTETTLQWNVATTQQLPDQPRIQKLWDRPIVEKAIQDAGEVGRARLLAMTSEFAGA</sequence>
<accession>A0A1W0X9J1</accession>
<dbReference type="AlphaFoldDB" id="A0A1W0X9J1"/>
<organism evidence="1 2">
    <name type="scientific">Hypsibius exemplaris</name>
    <name type="common">Freshwater tardigrade</name>
    <dbReference type="NCBI Taxonomy" id="2072580"/>
    <lineage>
        <taxon>Eukaryota</taxon>
        <taxon>Metazoa</taxon>
        <taxon>Ecdysozoa</taxon>
        <taxon>Tardigrada</taxon>
        <taxon>Eutardigrada</taxon>
        <taxon>Parachela</taxon>
        <taxon>Hypsibioidea</taxon>
        <taxon>Hypsibiidae</taxon>
        <taxon>Hypsibius</taxon>
    </lineage>
</organism>
<gene>
    <name evidence="1" type="ORF">BV898_02024</name>
</gene>
<evidence type="ECO:0000313" key="2">
    <source>
        <dbReference type="Proteomes" id="UP000192578"/>
    </source>
</evidence>
<keyword evidence="2" id="KW-1185">Reference proteome</keyword>
<reference evidence="2" key="1">
    <citation type="submission" date="2017-01" db="EMBL/GenBank/DDBJ databases">
        <title>Comparative genomics of anhydrobiosis in the tardigrade Hypsibius dujardini.</title>
        <authorList>
            <person name="Yoshida Y."/>
            <person name="Koutsovoulos G."/>
            <person name="Laetsch D."/>
            <person name="Stevens L."/>
            <person name="Kumar S."/>
            <person name="Horikawa D."/>
            <person name="Ishino K."/>
            <person name="Komine S."/>
            <person name="Tomita M."/>
            <person name="Blaxter M."/>
            <person name="Arakawa K."/>
        </authorList>
    </citation>
    <scope>NUCLEOTIDE SEQUENCE [LARGE SCALE GENOMIC DNA]</scope>
    <source>
        <strain evidence="2">Z151</strain>
    </source>
</reference>